<dbReference type="RefSeq" id="WP_425503907.1">
    <property type="nucleotide sequence ID" value="NZ_CP049250.1"/>
</dbReference>
<dbReference type="SUPFAM" id="SSF158791">
    <property type="entry name" value="MgtE N-terminal domain-like"/>
    <property type="match status" value="1"/>
</dbReference>
<keyword evidence="1" id="KW-0732">Signal</keyword>
<reference evidence="2 3" key="1">
    <citation type="submission" date="2020-08" db="EMBL/GenBank/DDBJ databases">
        <title>Genomic Encyclopedia of Type Strains, Phase IV (KMG-IV): sequencing the most valuable type-strain genomes for metagenomic binning, comparative biology and taxonomic classification.</title>
        <authorList>
            <person name="Goeker M."/>
        </authorList>
    </citation>
    <scope>NUCLEOTIDE SEQUENCE [LARGE SCALE GENOMIC DNA]</scope>
    <source>
        <strain evidence="2 3">DSM 29514</strain>
    </source>
</reference>
<feature type="chain" id="PRO_5030893800" evidence="1">
    <location>
        <begin position="37"/>
        <end position="182"/>
    </location>
</feature>
<organism evidence="2 3">
    <name type="scientific">Rhizobium rhizoryzae</name>
    <dbReference type="NCBI Taxonomy" id="451876"/>
    <lineage>
        <taxon>Bacteria</taxon>
        <taxon>Pseudomonadati</taxon>
        <taxon>Pseudomonadota</taxon>
        <taxon>Alphaproteobacteria</taxon>
        <taxon>Hyphomicrobiales</taxon>
        <taxon>Rhizobiaceae</taxon>
        <taxon>Rhizobium/Agrobacterium group</taxon>
        <taxon>Rhizobium</taxon>
    </lineage>
</organism>
<evidence type="ECO:0000313" key="3">
    <source>
        <dbReference type="Proteomes" id="UP000519897"/>
    </source>
</evidence>
<accession>A0A7W6LHI6</accession>
<dbReference type="EMBL" id="JACIEC010000001">
    <property type="protein sequence ID" value="MBB4143302.1"/>
    <property type="molecule type" value="Genomic_DNA"/>
</dbReference>
<keyword evidence="2" id="KW-0969">Cilium</keyword>
<sequence>MKSDLEPVMFALGRRKSFLRMAVVGALLLLVPQVNAQQATSLPQDSTAADIEKFCTNIADSARDQRYLLQKQELEKLQADVDERIAVLEKRKAEYEQWLKVRNEFMAKADAGLIEIFKTMKADAAAPRLEQMRLELAAAIIMKLPARQSGLILSEMDPLKAGQISMIMSSASDPNTSKDRRT</sequence>
<dbReference type="AlphaFoldDB" id="A0A7W6LHI6"/>
<protein>
    <submittedName>
        <fullName evidence="2">Flagellar motility protein MotE (MotC chaperone)</fullName>
    </submittedName>
</protein>
<comment type="caution">
    <text evidence="2">The sequence shown here is derived from an EMBL/GenBank/DDBJ whole genome shotgun (WGS) entry which is preliminary data.</text>
</comment>
<dbReference type="Proteomes" id="UP000519897">
    <property type="component" value="Unassembled WGS sequence"/>
</dbReference>
<proteinExistence type="predicted"/>
<gene>
    <name evidence="2" type="ORF">GGQ72_001801</name>
</gene>
<evidence type="ECO:0000256" key="1">
    <source>
        <dbReference type="SAM" id="SignalP"/>
    </source>
</evidence>
<evidence type="ECO:0000313" key="2">
    <source>
        <dbReference type="EMBL" id="MBB4143302.1"/>
    </source>
</evidence>
<keyword evidence="3" id="KW-1185">Reference proteome</keyword>
<keyword evidence="2" id="KW-0966">Cell projection</keyword>
<feature type="signal peptide" evidence="1">
    <location>
        <begin position="1"/>
        <end position="36"/>
    </location>
</feature>
<keyword evidence="2" id="KW-0282">Flagellum</keyword>
<name>A0A7W6LHI6_9HYPH</name>